<name>A0A1C2G413_9GAMM</name>
<keyword evidence="2" id="KW-1185">Reference proteome</keyword>
<evidence type="ECO:0000313" key="1">
    <source>
        <dbReference type="EMBL" id="RCN56905.1"/>
    </source>
</evidence>
<proteinExistence type="predicted"/>
<organism evidence="1 2">
    <name type="scientific">Acidiferrobacter thiooxydans</name>
    <dbReference type="NCBI Taxonomy" id="163359"/>
    <lineage>
        <taxon>Bacteria</taxon>
        <taxon>Pseudomonadati</taxon>
        <taxon>Pseudomonadota</taxon>
        <taxon>Gammaproteobacteria</taxon>
        <taxon>Acidiferrobacterales</taxon>
        <taxon>Acidiferrobacteraceae</taxon>
        <taxon>Acidiferrobacter</taxon>
    </lineage>
</organism>
<dbReference type="STRING" id="163359.A9R16_07580"/>
<reference evidence="1 2" key="1">
    <citation type="submission" date="2018-02" db="EMBL/GenBank/DDBJ databases">
        <title>Insights into the biology of acidophilic members of the Acidiferrobacteraceae family derived from comparative genomic analyses.</title>
        <authorList>
            <person name="Issotta F."/>
            <person name="Thyssen C."/>
            <person name="Mena C."/>
            <person name="Moya A."/>
            <person name="Bellenberg S."/>
            <person name="Sproer C."/>
            <person name="Covarrubias P.C."/>
            <person name="Sand W."/>
            <person name="Quatrini R."/>
            <person name="Vera M."/>
        </authorList>
    </citation>
    <scope>NUCLEOTIDE SEQUENCE [LARGE SCALE GENOMIC DNA]</scope>
    <source>
        <strain evidence="2">m-1</strain>
    </source>
</reference>
<dbReference type="RefSeq" id="WP_065968936.1">
    <property type="nucleotide sequence ID" value="NZ_CP080624.1"/>
</dbReference>
<sequence length="261" mass="25175">MGASGQGIRVLQGVARLMAAGALCATTVAAHAETLRGRDVGLIAGHAPLSAHALSGLRGRYVAPAGVVYFGLQIVSRWTQANGAGLSVGTNVDLGVDGHGHPHLSVGSFSTETNGDGAAGSAGTGTITGNPISGVAGIGQGIQTTGDGNVIKNAAVINVAAGAPDGSPPPGSSGAQDLAVTGAGGRGSVVFNPNSVTVAINVPGQGIIQQTLGAQGLGQSAQVLSSANNILNQMSLSVGFARTGGFSAAQVGAILGTMKGL</sequence>
<accession>A0A1C2G413</accession>
<dbReference type="AlphaFoldDB" id="A0A1C2G413"/>
<dbReference type="EMBL" id="PSYR01000002">
    <property type="protein sequence ID" value="RCN56905.1"/>
    <property type="molecule type" value="Genomic_DNA"/>
</dbReference>
<dbReference type="OrthoDB" id="5585636at2"/>
<gene>
    <name evidence="1" type="ORF">C4900_14310</name>
</gene>
<protein>
    <submittedName>
        <fullName evidence="1">Uncharacterized protein</fullName>
    </submittedName>
</protein>
<comment type="caution">
    <text evidence="1">The sequence shown here is derived from an EMBL/GenBank/DDBJ whole genome shotgun (WGS) entry which is preliminary data.</text>
</comment>
<dbReference type="Proteomes" id="UP000253250">
    <property type="component" value="Unassembled WGS sequence"/>
</dbReference>
<evidence type="ECO:0000313" key="2">
    <source>
        <dbReference type="Proteomes" id="UP000253250"/>
    </source>
</evidence>